<dbReference type="Proteomes" id="UP001144673">
    <property type="component" value="Chromosome 6"/>
</dbReference>
<dbReference type="KEGG" id="amus:LMH87_000033"/>
<dbReference type="PANTHER" id="PTHR31589">
    <property type="entry name" value="PROTEIN, PUTATIVE (DUF239)-RELATED-RELATED"/>
    <property type="match status" value="1"/>
</dbReference>
<accession>A0A9W8QDR6</accession>
<comment type="caution">
    <text evidence="2">The sequence shown here is derived from an EMBL/GenBank/DDBJ whole genome shotgun (WGS) entry which is preliminary data.</text>
</comment>
<dbReference type="RefSeq" id="XP_056054878.1">
    <property type="nucleotide sequence ID" value="XM_056197875.1"/>
</dbReference>
<dbReference type="Pfam" id="PF03080">
    <property type="entry name" value="Neprosin"/>
    <property type="match status" value="1"/>
</dbReference>
<dbReference type="PANTHER" id="PTHR31589:SF221">
    <property type="entry name" value="LIGASE, PUTATIVE (DUF239)-RELATED"/>
    <property type="match status" value="1"/>
</dbReference>
<name>A0A9W8QDR6_AKAMU</name>
<gene>
    <name evidence="2" type="ORF">LMH87_000033</name>
</gene>
<organism evidence="2 3">
    <name type="scientific">Akanthomyces muscarius</name>
    <name type="common">Entomopathogenic fungus</name>
    <name type="synonym">Lecanicillium muscarium</name>
    <dbReference type="NCBI Taxonomy" id="2231603"/>
    <lineage>
        <taxon>Eukaryota</taxon>
        <taxon>Fungi</taxon>
        <taxon>Dikarya</taxon>
        <taxon>Ascomycota</taxon>
        <taxon>Pezizomycotina</taxon>
        <taxon>Sordariomycetes</taxon>
        <taxon>Hypocreomycetidae</taxon>
        <taxon>Hypocreales</taxon>
        <taxon>Cordycipitaceae</taxon>
        <taxon>Akanthomyces</taxon>
    </lineage>
</organism>
<dbReference type="GeneID" id="80887192"/>
<evidence type="ECO:0000313" key="3">
    <source>
        <dbReference type="Proteomes" id="UP001144673"/>
    </source>
</evidence>
<proteinExistence type="predicted"/>
<feature type="domain" description="Neprosin PEP catalytic" evidence="1">
    <location>
        <begin position="168"/>
        <end position="435"/>
    </location>
</feature>
<evidence type="ECO:0000313" key="2">
    <source>
        <dbReference type="EMBL" id="KAJ4154754.1"/>
    </source>
</evidence>
<dbReference type="AlphaFoldDB" id="A0A9W8QDR6"/>
<dbReference type="InterPro" id="IPR004314">
    <property type="entry name" value="Neprosin"/>
</dbReference>
<dbReference type="PROSITE" id="PS52045">
    <property type="entry name" value="NEPROSIN_PEP_CD"/>
    <property type="match status" value="1"/>
</dbReference>
<sequence length="437" mass="48379">MIVALILVVSCPRVEVLDPWPNVLYKMDVAARSIAGFAATERHTTLQEIMKWFLLPTLLASTALAVAVPIPRQAEGLDIIKTVVLKDGQVIDWVRRESQDANFTLPINYELNKRNNAQIEKFASPLPEHLRGPEGTVPIPRRGLVPFPPKKLPTASDARLLDVKLKASAASEDYAGQHWYATAGKQTKITGGGGGFSMFKPYLQYASDFSLLQTGLARYEAKTVEFGTITQSLEVGWMFYPPRGSEPMFFIFFNTNGYQGVGDYLCGWNTEQKGWVQVDDTIYPGMSFDHISVIGGEQHDFDAKYHLSDGKWWLKAFGKDIGYYPADLFSKKSKKDDTLASYGDLLTFYGEVYNSGPELTTTDMGSGNFPEAGDGKVGYIKNMVYTDSNGKEQKFSGGYTQESDNSRYRIKTFFNSGTSWDSYVYLGGPGANGVVGG</sequence>
<protein>
    <recommendedName>
        <fullName evidence="1">Neprosin PEP catalytic domain-containing protein</fullName>
    </recommendedName>
</protein>
<dbReference type="InterPro" id="IPR053168">
    <property type="entry name" value="Glutamic_endopeptidase"/>
</dbReference>
<evidence type="ECO:0000259" key="1">
    <source>
        <dbReference type="PROSITE" id="PS52045"/>
    </source>
</evidence>
<keyword evidence="3" id="KW-1185">Reference proteome</keyword>
<dbReference type="EMBL" id="JAJHUN010000007">
    <property type="protein sequence ID" value="KAJ4154754.1"/>
    <property type="molecule type" value="Genomic_DNA"/>
</dbReference>
<reference evidence="2" key="1">
    <citation type="journal article" date="2023" name="Access Microbiol">
        <title>De-novo genome assembly for Akanthomyces muscarius, a biocontrol agent of insect agricultural pests.</title>
        <authorList>
            <person name="Erdos Z."/>
            <person name="Studholme D.J."/>
            <person name="Raymond B."/>
            <person name="Sharma M."/>
        </authorList>
    </citation>
    <scope>NUCLEOTIDE SEQUENCE</scope>
    <source>
        <strain evidence="2">Ve6</strain>
    </source>
</reference>